<dbReference type="InterPro" id="IPR011042">
    <property type="entry name" value="6-blade_b-propeller_TolB-like"/>
</dbReference>
<keyword evidence="1" id="KW-0732">Signal</keyword>
<evidence type="ECO:0000313" key="2">
    <source>
        <dbReference type="EMBL" id="NGO78154.1"/>
    </source>
</evidence>
<gene>
    <name evidence="2" type="ORF">G6045_21155</name>
</gene>
<name>A0A6G4XN76_9ACTN</name>
<evidence type="ECO:0000256" key="1">
    <source>
        <dbReference type="SAM" id="SignalP"/>
    </source>
</evidence>
<feature type="signal peptide" evidence="1">
    <location>
        <begin position="1"/>
        <end position="30"/>
    </location>
</feature>
<accession>A0A6G4XN76</accession>
<dbReference type="Proteomes" id="UP000481109">
    <property type="component" value="Unassembled WGS sequence"/>
</dbReference>
<dbReference type="PANTHER" id="PTHR36842">
    <property type="entry name" value="PROTEIN TOLB HOMOLOG"/>
    <property type="match status" value="1"/>
</dbReference>
<dbReference type="Gene3D" id="2.120.10.30">
    <property type="entry name" value="TolB, C-terminal domain"/>
    <property type="match status" value="2"/>
</dbReference>
<protein>
    <submittedName>
        <fullName evidence="2">Uncharacterized protein</fullName>
    </submittedName>
</protein>
<sequence>MPIATRTVAMTALTIALGTTAALTAPIAAADDDQRQPSYTRISTAKSGTQANAGSGAASVSRDGRTTLFRSTAGNIETGTPTAGLPWFLKNLANGTVRRLAIPGVPAGADLTATLSGDGRHVLFEGQVDGESGHFVHRIGDTSRPERVDVEIPEGYQGASVSDFAISADGRHVAFTAAYPPEPTVDEGGRIYVRDLRENVTERVSHDRPDWQPRAALNPTISDDGRFVAYQYNYTNGPRGDDWAQVYVRDLETGTLTRADVSHDGTPMKRESTDPVISGNGRYVAFESADDHIVPGDDDKSWNAFVRDLRTGTSTRVHSDHGGEADFYTRSPAAISPDGRYVAYRTWRDGGIRVREVNGTGPSSLLVPVSTEGAEHGDIGHAAFTKDGSVVFSSAATDFVPGDTNAADDVFRLRLR</sequence>
<feature type="chain" id="PRO_5026018662" evidence="1">
    <location>
        <begin position="31"/>
        <end position="416"/>
    </location>
</feature>
<dbReference type="AlphaFoldDB" id="A0A6G4XN76"/>
<evidence type="ECO:0000313" key="3">
    <source>
        <dbReference type="Proteomes" id="UP000481109"/>
    </source>
</evidence>
<dbReference type="SUPFAM" id="SSF82171">
    <property type="entry name" value="DPP6 N-terminal domain-like"/>
    <property type="match status" value="1"/>
</dbReference>
<keyword evidence="3" id="KW-1185">Reference proteome</keyword>
<comment type="caution">
    <text evidence="2">The sequence shown here is derived from an EMBL/GenBank/DDBJ whole genome shotgun (WGS) entry which is preliminary data.</text>
</comment>
<reference evidence="2 3" key="1">
    <citation type="submission" date="2020-02" db="EMBL/GenBank/DDBJ databases">
        <title>Whole-genome analyses of novel actinobacteria.</title>
        <authorList>
            <person name="Sahin N."/>
            <person name="Tokatli A."/>
        </authorList>
    </citation>
    <scope>NUCLEOTIDE SEQUENCE [LARGE SCALE GENOMIC DNA]</scope>
    <source>
        <strain evidence="2 3">YC504</strain>
    </source>
</reference>
<dbReference type="EMBL" id="JAAKZW010000090">
    <property type="protein sequence ID" value="NGO78154.1"/>
    <property type="molecule type" value="Genomic_DNA"/>
</dbReference>
<proteinExistence type="predicted"/>
<dbReference type="RefSeq" id="WP_165333610.1">
    <property type="nucleotide sequence ID" value="NZ_JAAKZW010000090.1"/>
</dbReference>
<organism evidence="2 3">
    <name type="scientific">Streptomyces mesophilus</name>
    <dbReference type="NCBI Taxonomy" id="1775132"/>
    <lineage>
        <taxon>Bacteria</taxon>
        <taxon>Bacillati</taxon>
        <taxon>Actinomycetota</taxon>
        <taxon>Actinomycetes</taxon>
        <taxon>Kitasatosporales</taxon>
        <taxon>Streptomycetaceae</taxon>
        <taxon>Streptomyces</taxon>
    </lineage>
</organism>